<proteinExistence type="inferred from homology"/>
<dbReference type="GO" id="GO:0005524">
    <property type="term" value="F:ATP binding"/>
    <property type="evidence" value="ECO:0007669"/>
    <property type="project" value="UniProtKB-KW"/>
</dbReference>
<evidence type="ECO:0000256" key="10">
    <source>
        <dbReference type="HAMAP-Rule" id="MF_00244"/>
    </source>
</evidence>
<dbReference type="HAMAP" id="MF_00244">
    <property type="entry name" value="NaMN_adenylyltr"/>
    <property type="match status" value="1"/>
</dbReference>
<evidence type="ECO:0000256" key="3">
    <source>
        <dbReference type="ARBA" id="ARBA00022642"/>
    </source>
</evidence>
<dbReference type="AlphaFoldDB" id="A0A6I4VYG1"/>
<organism evidence="12 13">
    <name type="scientific">Shimazuella alba</name>
    <dbReference type="NCBI Taxonomy" id="2690964"/>
    <lineage>
        <taxon>Bacteria</taxon>
        <taxon>Bacillati</taxon>
        <taxon>Bacillota</taxon>
        <taxon>Bacilli</taxon>
        <taxon>Bacillales</taxon>
        <taxon>Thermoactinomycetaceae</taxon>
        <taxon>Shimazuella</taxon>
    </lineage>
</organism>
<evidence type="ECO:0000313" key="12">
    <source>
        <dbReference type="EMBL" id="MXQ53514.1"/>
    </source>
</evidence>
<dbReference type="CDD" id="cd02165">
    <property type="entry name" value="NMNAT"/>
    <property type="match status" value="1"/>
</dbReference>
<evidence type="ECO:0000256" key="5">
    <source>
        <dbReference type="ARBA" id="ARBA00022695"/>
    </source>
</evidence>
<dbReference type="InterPro" id="IPR014729">
    <property type="entry name" value="Rossmann-like_a/b/a_fold"/>
</dbReference>
<evidence type="ECO:0000256" key="6">
    <source>
        <dbReference type="ARBA" id="ARBA00022741"/>
    </source>
</evidence>
<dbReference type="NCBIfam" id="TIGR00482">
    <property type="entry name" value="nicotinate (nicotinamide) nucleotide adenylyltransferase"/>
    <property type="match status" value="1"/>
</dbReference>
<feature type="domain" description="Cytidyltransferase-like" evidence="11">
    <location>
        <begin position="6"/>
        <end position="167"/>
    </location>
</feature>
<evidence type="ECO:0000256" key="7">
    <source>
        <dbReference type="ARBA" id="ARBA00022840"/>
    </source>
</evidence>
<comment type="function">
    <text evidence="1 10">Catalyzes the reversible adenylation of nicotinate mononucleotide (NaMN) to nicotinic acid adenine dinucleotide (NaAD).</text>
</comment>
<dbReference type="InterPro" id="IPR004821">
    <property type="entry name" value="Cyt_trans-like"/>
</dbReference>
<keyword evidence="7 10" id="KW-0067">ATP-binding</keyword>
<keyword evidence="3 10" id="KW-0662">Pyridine nucleotide biosynthesis</keyword>
<keyword evidence="13" id="KW-1185">Reference proteome</keyword>
<name>A0A6I4VYG1_9BACL</name>
<keyword evidence="8 10" id="KW-0520">NAD</keyword>
<dbReference type="NCBIfam" id="NF000841">
    <property type="entry name" value="PRK00071.1-4"/>
    <property type="match status" value="1"/>
</dbReference>
<dbReference type="InterPro" id="IPR005248">
    <property type="entry name" value="NadD/NMNAT"/>
</dbReference>
<evidence type="ECO:0000313" key="13">
    <source>
        <dbReference type="Proteomes" id="UP000430692"/>
    </source>
</evidence>
<evidence type="ECO:0000256" key="4">
    <source>
        <dbReference type="ARBA" id="ARBA00022679"/>
    </source>
</evidence>
<dbReference type="PANTHER" id="PTHR39321:SF3">
    <property type="entry name" value="PHOSPHOPANTETHEINE ADENYLYLTRANSFERASE"/>
    <property type="match status" value="1"/>
</dbReference>
<reference evidence="12 13" key="1">
    <citation type="submission" date="2019-12" db="EMBL/GenBank/DDBJ databases">
        <title>Whole-genome analyses of novel actinobacteria.</title>
        <authorList>
            <person name="Sahin N."/>
            <person name="Saygin H."/>
        </authorList>
    </citation>
    <scope>NUCLEOTIDE SEQUENCE [LARGE SCALE GENOMIC DNA]</scope>
    <source>
        <strain evidence="12 13">KC615</strain>
    </source>
</reference>
<dbReference type="Gene3D" id="3.40.50.620">
    <property type="entry name" value="HUPs"/>
    <property type="match status" value="1"/>
</dbReference>
<dbReference type="Proteomes" id="UP000430692">
    <property type="component" value="Unassembled WGS sequence"/>
</dbReference>
<dbReference type="NCBIfam" id="TIGR00125">
    <property type="entry name" value="cyt_tran_rel"/>
    <property type="match status" value="1"/>
</dbReference>
<comment type="pathway">
    <text evidence="2 10">Cofactor biosynthesis; NAD(+) biosynthesis; deamido-NAD(+) from nicotinate D-ribonucleotide: step 1/1.</text>
</comment>
<comment type="catalytic activity">
    <reaction evidence="9 10">
        <text>nicotinate beta-D-ribonucleotide + ATP + H(+) = deamido-NAD(+) + diphosphate</text>
        <dbReference type="Rhea" id="RHEA:22860"/>
        <dbReference type="ChEBI" id="CHEBI:15378"/>
        <dbReference type="ChEBI" id="CHEBI:30616"/>
        <dbReference type="ChEBI" id="CHEBI:33019"/>
        <dbReference type="ChEBI" id="CHEBI:57502"/>
        <dbReference type="ChEBI" id="CHEBI:58437"/>
        <dbReference type="EC" id="2.7.7.18"/>
    </reaction>
</comment>
<accession>A0A6I4VYG1</accession>
<dbReference type="PANTHER" id="PTHR39321">
    <property type="entry name" value="NICOTINATE-NUCLEOTIDE ADENYLYLTRANSFERASE-RELATED"/>
    <property type="match status" value="1"/>
</dbReference>
<dbReference type="GO" id="GO:0004515">
    <property type="term" value="F:nicotinate-nucleotide adenylyltransferase activity"/>
    <property type="evidence" value="ECO:0007669"/>
    <property type="project" value="UniProtKB-UniRule"/>
</dbReference>
<keyword evidence="4 10" id="KW-0808">Transferase</keyword>
<comment type="caution">
    <text evidence="12">The sequence shown here is derived from an EMBL/GenBank/DDBJ whole genome shotgun (WGS) entry which is preliminary data.</text>
</comment>
<gene>
    <name evidence="10" type="primary">nadD</name>
    <name evidence="12" type="ORF">GSM42_07180</name>
</gene>
<evidence type="ECO:0000256" key="1">
    <source>
        <dbReference type="ARBA" id="ARBA00002324"/>
    </source>
</evidence>
<dbReference type="GO" id="GO:0009435">
    <property type="term" value="P:NAD+ biosynthetic process"/>
    <property type="evidence" value="ECO:0007669"/>
    <property type="project" value="UniProtKB-UniRule"/>
</dbReference>
<protein>
    <recommendedName>
        <fullName evidence="10">Probable nicotinate-nucleotide adenylyltransferase</fullName>
        <ecNumber evidence="10">2.7.7.18</ecNumber>
    </recommendedName>
    <alternativeName>
        <fullName evidence="10">Deamido-NAD(+) diphosphorylase</fullName>
    </alternativeName>
    <alternativeName>
        <fullName evidence="10">Deamido-NAD(+) pyrophosphorylase</fullName>
    </alternativeName>
    <alternativeName>
        <fullName evidence="10">Nicotinate mononucleotide adenylyltransferase</fullName>
        <shortName evidence="10">NaMN adenylyltransferase</shortName>
    </alternativeName>
</protein>
<comment type="similarity">
    <text evidence="10">Belongs to the NadD family.</text>
</comment>
<dbReference type="EC" id="2.7.7.18" evidence="10"/>
<keyword evidence="6 10" id="KW-0547">Nucleotide-binding</keyword>
<evidence type="ECO:0000256" key="9">
    <source>
        <dbReference type="ARBA" id="ARBA00048721"/>
    </source>
</evidence>
<keyword evidence="5 10" id="KW-0548">Nucleotidyltransferase</keyword>
<dbReference type="EMBL" id="WUUL01000004">
    <property type="protein sequence ID" value="MXQ53514.1"/>
    <property type="molecule type" value="Genomic_DNA"/>
</dbReference>
<sequence>MMNIGIIGGTFDPIHLGHLLIAEQARNHMNLDKVWFIPAGHPPHKQEHHITPAKHRLEMVKIATEENSAFEVLDWEIKREKLSYTIDTVNWAVKTYPTYQFSLIVGTDMVNNLPSWYRIEKLVQQVTIIAMHRPGFTSESLPEFIQEKVRWVEDAVEIFLSASQLRDNITCGRSIRYAVPSEVCRYIKEHQLYESPRLS</sequence>
<evidence type="ECO:0000259" key="11">
    <source>
        <dbReference type="Pfam" id="PF01467"/>
    </source>
</evidence>
<dbReference type="UniPathway" id="UPA00253">
    <property type="reaction ID" value="UER00332"/>
</dbReference>
<evidence type="ECO:0000256" key="8">
    <source>
        <dbReference type="ARBA" id="ARBA00023027"/>
    </source>
</evidence>
<dbReference type="Pfam" id="PF01467">
    <property type="entry name" value="CTP_transf_like"/>
    <property type="match status" value="1"/>
</dbReference>
<dbReference type="SUPFAM" id="SSF52374">
    <property type="entry name" value="Nucleotidylyl transferase"/>
    <property type="match status" value="1"/>
</dbReference>
<evidence type="ECO:0000256" key="2">
    <source>
        <dbReference type="ARBA" id="ARBA00005019"/>
    </source>
</evidence>
<dbReference type="NCBIfam" id="NF000840">
    <property type="entry name" value="PRK00071.1-3"/>
    <property type="match status" value="1"/>
</dbReference>